<dbReference type="NCBIfam" id="NF047593">
    <property type="entry name" value="IS66_ISAeme5_TnpA"/>
    <property type="match status" value="1"/>
</dbReference>
<keyword evidence="2" id="KW-1185">Reference proteome</keyword>
<proteinExistence type="predicted"/>
<sequence length="141" mass="15835">MAKYNSRRSQEEWLQLITKCRQSGLADNAWCEKNNIPPSSFYNAVTRLRKKACAIPETNAPSDSTYALDFTSRQEVVRVDLCPDPCSKPVSSCIDAPEPATHLDNPHTIELMMDHFRVKISNAADPELLAEILRILKGQSC</sequence>
<reference evidence="1 2" key="1">
    <citation type="submission" date="2023-10" db="EMBL/GenBank/DDBJ databases">
        <title>A novel Glycoside Hydrolase 43-Like Enzyme from Clostrdium boliviensis is an Endo-xylanase, and a Candidate for Xylooligosaccharides Production from Different Xylan Substrates.</title>
        <authorList>
            <person name="Alvarez M.T."/>
            <person name="Rocabado-Villegas L.R."/>
            <person name="Salas-Veizaga D.M."/>
            <person name="Linares-Pasten J.A."/>
            <person name="Gudmundsdottir E.E."/>
            <person name="Hreggvidsson G.O."/>
            <person name="Adlercreutz P."/>
            <person name="Nordberg Karlsson E."/>
        </authorList>
    </citation>
    <scope>NUCLEOTIDE SEQUENCE [LARGE SCALE GENOMIC DNA]</scope>
    <source>
        <strain evidence="1 2">E-1</strain>
    </source>
</reference>
<accession>A0ABU4GKE7</accession>
<gene>
    <name evidence="1" type="ORF">RZO55_10950</name>
</gene>
<comment type="caution">
    <text evidence="1">The sequence shown here is derived from an EMBL/GenBank/DDBJ whole genome shotgun (WGS) entry which is preliminary data.</text>
</comment>
<evidence type="ECO:0000313" key="1">
    <source>
        <dbReference type="EMBL" id="MDW2798093.1"/>
    </source>
</evidence>
<evidence type="ECO:0000313" key="2">
    <source>
        <dbReference type="Proteomes" id="UP001276854"/>
    </source>
</evidence>
<dbReference type="RefSeq" id="WP_318064331.1">
    <property type="nucleotide sequence ID" value="NZ_JAWONS010000177.1"/>
</dbReference>
<protein>
    <submittedName>
        <fullName evidence="1">IS66 family insertion sequence element accessory protein TnpB</fullName>
    </submittedName>
</protein>
<organism evidence="1 2">
    <name type="scientific">Clostridium boliviensis</name>
    <dbReference type="NCBI Taxonomy" id="318465"/>
    <lineage>
        <taxon>Bacteria</taxon>
        <taxon>Bacillati</taxon>
        <taxon>Bacillota</taxon>
        <taxon>Clostridia</taxon>
        <taxon>Eubacteriales</taxon>
        <taxon>Clostridiaceae</taxon>
        <taxon>Clostridium</taxon>
    </lineage>
</organism>
<name>A0ABU4GKE7_9CLOT</name>
<dbReference type="EMBL" id="JAWONS010000177">
    <property type="protein sequence ID" value="MDW2798093.1"/>
    <property type="molecule type" value="Genomic_DNA"/>
</dbReference>
<dbReference type="Proteomes" id="UP001276854">
    <property type="component" value="Unassembled WGS sequence"/>
</dbReference>